<proteinExistence type="predicted"/>
<organism evidence="3">
    <name type="scientific">Salpingoeca rosetta (strain ATCC 50818 / BSB-021)</name>
    <dbReference type="NCBI Taxonomy" id="946362"/>
    <lineage>
        <taxon>Eukaryota</taxon>
        <taxon>Choanoflagellata</taxon>
        <taxon>Craspedida</taxon>
        <taxon>Salpingoecidae</taxon>
        <taxon>Salpingoeca</taxon>
    </lineage>
</organism>
<dbReference type="Pfam" id="PF15375">
    <property type="entry name" value="FSAF1"/>
    <property type="match status" value="1"/>
</dbReference>
<dbReference type="EMBL" id="GL832957">
    <property type="protein sequence ID" value="EGD78757.1"/>
    <property type="molecule type" value="Genomic_DNA"/>
</dbReference>
<feature type="compositionally biased region" description="Basic residues" evidence="1">
    <location>
        <begin position="118"/>
        <end position="131"/>
    </location>
</feature>
<feature type="region of interest" description="Disordered" evidence="1">
    <location>
        <begin position="1"/>
        <end position="63"/>
    </location>
</feature>
<sequence>MDWPVKTKAEKEAERRKKKEKKDVEVVTFDDPHKRIQESKAAKRAHKAKKTDEGPAEEVDASSSALRRLMVRTKLDIEKFNLANSWGKRRRKLQQALVEDLGGKKKKPNPMPLPKLQGMKKKALERHHRENQKRASAGLSAKSVPYNLRNQKQRAKAKNKKLAHVLQKNGWWKDSTKGF</sequence>
<dbReference type="Proteomes" id="UP000007799">
    <property type="component" value="Unassembled WGS sequence"/>
</dbReference>
<feature type="compositionally biased region" description="Basic residues" evidence="1">
    <location>
        <begin position="151"/>
        <end position="162"/>
    </location>
</feature>
<dbReference type="InParanoid" id="F2TYT3"/>
<keyword evidence="3" id="KW-1185">Reference proteome</keyword>
<reference evidence="2" key="1">
    <citation type="submission" date="2009-08" db="EMBL/GenBank/DDBJ databases">
        <title>Annotation of Salpingoeca rosetta.</title>
        <authorList>
            <consortium name="The Broad Institute Genome Sequencing Platform"/>
            <person name="Russ C."/>
            <person name="Cuomo C."/>
            <person name="Burger G."/>
            <person name="Gray M.W."/>
            <person name="Holland P.W.H."/>
            <person name="King N."/>
            <person name="Lang F.B.F."/>
            <person name="Roger A.J."/>
            <person name="Ruiz-Trillo I."/>
            <person name="Young S.K."/>
            <person name="Zeng Q."/>
            <person name="Gargeya S."/>
            <person name="Alvarado L."/>
            <person name="Berlin A."/>
            <person name="Chapman S.B."/>
            <person name="Chen Z."/>
            <person name="Freedman E."/>
            <person name="Gellesch M."/>
            <person name="Goldberg J."/>
            <person name="Griggs A."/>
            <person name="Gujja S."/>
            <person name="Heilman E."/>
            <person name="Heiman D."/>
            <person name="Howarth C."/>
            <person name="Mehta T."/>
            <person name="Neiman D."/>
            <person name="Pearson M."/>
            <person name="Roberts A."/>
            <person name="Saif S."/>
            <person name="Shea T."/>
            <person name="Shenoy N."/>
            <person name="Sisk P."/>
            <person name="Stolte C."/>
            <person name="Sykes S."/>
            <person name="White J."/>
            <person name="Yandava C."/>
            <person name="Haas B."/>
            <person name="Nusbaum C."/>
            <person name="Birren B."/>
        </authorList>
    </citation>
    <scope>NUCLEOTIDE SEQUENCE [LARGE SCALE GENOMIC DNA]</scope>
    <source>
        <strain evidence="2">ATCC 50818</strain>
    </source>
</reference>
<feature type="compositionally biased region" description="Basic and acidic residues" evidence="1">
    <location>
        <begin position="1"/>
        <end position="41"/>
    </location>
</feature>
<name>F2TYT3_SALR5</name>
<gene>
    <name evidence="2" type="ORF">PTSG_11777</name>
</gene>
<evidence type="ECO:0000256" key="1">
    <source>
        <dbReference type="SAM" id="MobiDB-lite"/>
    </source>
</evidence>
<dbReference type="KEGG" id="sre:PTSG_11777"/>
<evidence type="ECO:0000313" key="3">
    <source>
        <dbReference type="Proteomes" id="UP000007799"/>
    </source>
</evidence>
<dbReference type="RefSeq" id="XP_004997714.1">
    <property type="nucleotide sequence ID" value="XM_004997657.1"/>
</dbReference>
<dbReference type="GeneID" id="16078310"/>
<dbReference type="InterPro" id="IPR027973">
    <property type="entry name" value="FSAF1-like"/>
</dbReference>
<accession>F2TYT3</accession>
<feature type="region of interest" description="Disordered" evidence="1">
    <location>
        <begin position="99"/>
        <end position="162"/>
    </location>
</feature>
<protein>
    <submittedName>
        <fullName evidence="2">Uncharacterized protein</fullName>
    </submittedName>
</protein>
<dbReference type="AlphaFoldDB" id="F2TYT3"/>
<evidence type="ECO:0000313" key="2">
    <source>
        <dbReference type="EMBL" id="EGD78757.1"/>
    </source>
</evidence>